<dbReference type="InterPro" id="IPR040980">
    <property type="entry name" value="SWI2_SNF2"/>
</dbReference>
<dbReference type="Pfam" id="PF18766">
    <property type="entry name" value="SWI2_SNF2"/>
    <property type="match status" value="1"/>
</dbReference>
<dbReference type="EMBL" id="JBHRYD010000016">
    <property type="protein sequence ID" value="MFC3706254.1"/>
    <property type="molecule type" value="Genomic_DNA"/>
</dbReference>
<dbReference type="Gene3D" id="3.90.1570.50">
    <property type="match status" value="1"/>
</dbReference>
<dbReference type="RefSeq" id="WP_380098359.1">
    <property type="nucleotide sequence ID" value="NZ_JBHRYD010000016.1"/>
</dbReference>
<dbReference type="InterPro" id="IPR055180">
    <property type="entry name" value="HsdR_RecA-like_helicase_dom_2"/>
</dbReference>
<dbReference type="Pfam" id="PF04313">
    <property type="entry name" value="HSDR_N"/>
    <property type="match status" value="1"/>
</dbReference>
<dbReference type="InterPro" id="IPR007409">
    <property type="entry name" value="Restrct_endonuc_type1_HsdR_N"/>
</dbReference>
<evidence type="ECO:0000259" key="1">
    <source>
        <dbReference type="SMART" id="SM00487"/>
    </source>
</evidence>
<reference evidence="3" key="1">
    <citation type="journal article" date="2019" name="Int. J. Syst. Evol. Microbiol.">
        <title>The Global Catalogue of Microorganisms (GCM) 10K type strain sequencing project: providing services to taxonomists for standard genome sequencing and annotation.</title>
        <authorList>
            <consortium name="The Broad Institute Genomics Platform"/>
            <consortium name="The Broad Institute Genome Sequencing Center for Infectious Disease"/>
            <person name="Wu L."/>
            <person name="Ma J."/>
        </authorList>
    </citation>
    <scope>NUCLEOTIDE SEQUENCE [LARGE SCALE GENOMIC DNA]</scope>
    <source>
        <strain evidence="3">KCTC 42281</strain>
    </source>
</reference>
<organism evidence="2 3">
    <name type="scientific">Devosia honganensis</name>
    <dbReference type="NCBI Taxonomy" id="1610527"/>
    <lineage>
        <taxon>Bacteria</taxon>
        <taxon>Pseudomonadati</taxon>
        <taxon>Pseudomonadota</taxon>
        <taxon>Alphaproteobacteria</taxon>
        <taxon>Hyphomicrobiales</taxon>
        <taxon>Devosiaceae</taxon>
        <taxon>Devosia</taxon>
    </lineage>
</organism>
<name>A0ABV7X6M1_9HYPH</name>
<sequence length="1025" mass="116342">MNHARYSEGAFETVIEATMLANGAVLEPASGFDRDRAIFPEAVLTFIRETQPKEWKALKALHGEKTGAQVLGDLTKWMDREGSLATLRHGFKCYGKTLRVAFFKAAHGLNPELEARYAANRVGLTRQLHFSRTSEKSLDVVLSVNGIPVVSVELKNPMTGQTVEHALHQYRHDRDPREPIFEFKRRMLVHFAADTDTVFMTTRLAGAATHFLPFNKGNNGGAGNGPDPKGRSYRTAYLWEEVLQRDSLLDLLARFIHLQVEDRRDDQGRRVKKETMIFPRYHQLEAVRSLVDQALRDGVGNNYLIEHSAGSGKSNTIGWLTHRLASLHDSANSRVFDSVIVITDRVVLDKQLQDTIYQFEHKHGVVQKIDEDSRQLAEALESAVPIIITTLQKFPFVSRQLAKIAEERGEADGGVLKMRRCAVIIDEAHSSQGGETATDLKEVLGGQGLREEAARAMAADDEDDMDELYRSMAKRGRQANLSFFAFTATPKHKTLKVFGRDGKPAHRYTMRQAIEEGFILDVLKHYTTYATYFRLLKASEDDPNVERKKAARALARFLKLHPHNIAQKTEVMIEHFHAATQHKIGGRAKAMVVTGSRLEAVRYKQSFDRYVKEKGYAIKSLVAFSGVVTDDKLKDVTYTEEGMNLGVREKELPEVFATQEYQVLLVAEKYQTGFDQPLLHTMYVDRRLAGIQAVQTLSRLNRIHPLKEDTFVLDFVNERDEIREAFKTYYEGAEVGEDVDPARMYEIKGELDAEGVYVVADLERFSAVYFKPRQRQSPNDHQLMNAALDPCVARFKELQEDKPEEAELWRGKLMAFSSLYGFLSQIIPYQDTDLERLYVFLRHLATKLPKRGAGPSYQFDDEVRLEYYRLQKISEGSISLNYGQATRLDGPSEVGTRVLHEEAVPLSRLIDVVNDRFGTDFNQADQLFFDQIVEAAISDAALKQAAAVNPGDKFELVFKNLLEALFVERMDQNEEIFARFMNDKSFQKVVTGWLSSEAYRKLNTSAEAQSNGNVTLPSRTDRERR</sequence>
<protein>
    <submittedName>
        <fullName evidence="2">Type I restriction endonuclease subunit R</fullName>
        <ecNumber evidence="2">3.1.21.3</ecNumber>
    </submittedName>
</protein>
<proteinExistence type="predicted"/>
<dbReference type="InterPro" id="IPR027417">
    <property type="entry name" value="P-loop_NTPase"/>
</dbReference>
<comment type="caution">
    <text evidence="2">The sequence shown here is derived from an EMBL/GenBank/DDBJ whole genome shotgun (WGS) entry which is preliminary data.</text>
</comment>
<dbReference type="GO" id="GO:0009035">
    <property type="term" value="F:type I site-specific deoxyribonuclease activity"/>
    <property type="evidence" value="ECO:0007669"/>
    <property type="project" value="UniProtKB-EC"/>
</dbReference>
<keyword evidence="3" id="KW-1185">Reference proteome</keyword>
<keyword evidence="2" id="KW-0255">Endonuclease</keyword>
<dbReference type="PANTHER" id="PTHR42927">
    <property type="entry name" value="HELICASE SUPERFAMILY 1 AND 2 DOMAIN-CONTAINING PROTEIN"/>
    <property type="match status" value="1"/>
</dbReference>
<feature type="domain" description="Helicase ATP-binding" evidence="1">
    <location>
        <begin position="275"/>
        <end position="526"/>
    </location>
</feature>
<dbReference type="SMART" id="SM00487">
    <property type="entry name" value="DEXDc"/>
    <property type="match status" value="1"/>
</dbReference>
<dbReference type="Gene3D" id="3.40.50.300">
    <property type="entry name" value="P-loop containing nucleotide triphosphate hydrolases"/>
    <property type="match status" value="2"/>
</dbReference>
<dbReference type="SUPFAM" id="SSF52540">
    <property type="entry name" value="P-loop containing nucleoside triphosphate hydrolases"/>
    <property type="match status" value="1"/>
</dbReference>
<gene>
    <name evidence="2" type="ORF">ACFOOL_16010</name>
</gene>
<dbReference type="Pfam" id="PF22679">
    <property type="entry name" value="T1R_D3-like"/>
    <property type="match status" value="1"/>
</dbReference>
<dbReference type="InterPro" id="IPR014001">
    <property type="entry name" value="Helicase_ATP-bd"/>
</dbReference>
<keyword evidence="2" id="KW-0378">Hydrolase</keyword>
<dbReference type="Proteomes" id="UP001595613">
    <property type="component" value="Unassembled WGS sequence"/>
</dbReference>
<evidence type="ECO:0000313" key="2">
    <source>
        <dbReference type="EMBL" id="MFC3706254.1"/>
    </source>
</evidence>
<dbReference type="PANTHER" id="PTHR42927:SF1">
    <property type="entry name" value="HELICASE SUPERFAMILY 1 AND 2 DOMAIN-CONTAINING PROTEIN"/>
    <property type="match status" value="1"/>
</dbReference>
<accession>A0ABV7X6M1</accession>
<evidence type="ECO:0000313" key="3">
    <source>
        <dbReference type="Proteomes" id="UP001595613"/>
    </source>
</evidence>
<dbReference type="EC" id="3.1.21.3" evidence="2"/>
<keyword evidence="2" id="KW-0540">Nuclease</keyword>